<dbReference type="InterPro" id="IPR013815">
    <property type="entry name" value="ATP_grasp_subdomain_1"/>
</dbReference>
<dbReference type="PROSITE" id="PS50975">
    <property type="entry name" value="ATP_GRASP"/>
    <property type="match status" value="1"/>
</dbReference>
<evidence type="ECO:0000313" key="4">
    <source>
        <dbReference type="EMBL" id="GAA3968530.1"/>
    </source>
</evidence>
<keyword evidence="5" id="KW-1185">Reference proteome</keyword>
<name>A0ABP7PN76_9GAMM</name>
<dbReference type="InterPro" id="IPR011761">
    <property type="entry name" value="ATP-grasp"/>
</dbReference>
<keyword evidence="1" id="KW-0464">Manganese</keyword>
<accession>A0ABP7PN76</accession>
<proteinExistence type="predicted"/>
<keyword evidence="2" id="KW-0067">ATP-binding</keyword>
<dbReference type="InterPro" id="IPR025839">
    <property type="entry name" value="RLAN_dom"/>
</dbReference>
<reference evidence="5" key="1">
    <citation type="journal article" date="2019" name="Int. J. Syst. Evol. Microbiol.">
        <title>The Global Catalogue of Microorganisms (GCM) 10K type strain sequencing project: providing services to taxonomists for standard genome sequencing and annotation.</title>
        <authorList>
            <consortium name="The Broad Institute Genomics Platform"/>
            <consortium name="The Broad Institute Genome Sequencing Center for Infectious Disease"/>
            <person name="Wu L."/>
            <person name="Ma J."/>
        </authorList>
    </citation>
    <scope>NUCLEOTIDE SEQUENCE [LARGE SCALE GENOMIC DNA]</scope>
    <source>
        <strain evidence="5">JCM 17555</strain>
    </source>
</reference>
<dbReference type="Proteomes" id="UP001501337">
    <property type="component" value="Unassembled WGS sequence"/>
</dbReference>
<sequence>MSQLFIVVEKLSDWSPYYPSEDVITFDTYLNLSEASAMAASGDDRRAVMAGRTRVVNLCRSYKYLSRGYYCSLLAEARGHHVIPSVKTLNALERKAVFTLSFDFEELDLDQALLTLKSDTTQEASKRKLVVRSYFGVTNLPEFKTLGEIIFEQFPCPLVDIELKYKNGWMLSAVKPMRLNQLDDEDETAFASAFDAFTKKLWRKPKARKQFRYDMAVLINPDEKMPPSDAQAMKRLHKVAKQKGIAIDFIGPRDLNRVPEYDMLFIRETTAINHHTFRFAKKAEAEGVIVMDDSASIMRCTNKVFLADLLHHHKVPTPKTLILSKGHHAQLKSAAETLGFPMVLKIPDGSFSRGVMKAENHEQLVERSEVLFKQSALLLAQEFMYTDYDWRIGVLNGKPIYACKYFMARDHWQIYKHEGSSTATGAWDTMAIHEVPKPVVQAAVKAANLIGRGLYGVDVKQSGNRVAIIEVNDNPSLESGVEDKFLGHELYGIILDEFIRRAELKHAS</sequence>
<dbReference type="PANTHER" id="PTHR21621:SF0">
    <property type="entry name" value="BETA-CITRYLGLUTAMATE SYNTHASE B-RELATED"/>
    <property type="match status" value="1"/>
</dbReference>
<feature type="domain" description="ATP-grasp" evidence="3">
    <location>
        <begin position="307"/>
        <end position="499"/>
    </location>
</feature>
<dbReference type="RefSeq" id="WP_344807387.1">
    <property type="nucleotide sequence ID" value="NZ_BAABBO010000011.1"/>
</dbReference>
<dbReference type="InterPro" id="IPR013651">
    <property type="entry name" value="ATP-grasp_RimK-type"/>
</dbReference>
<evidence type="ECO:0000313" key="5">
    <source>
        <dbReference type="Proteomes" id="UP001501337"/>
    </source>
</evidence>
<keyword evidence="2" id="KW-0547">Nucleotide-binding</keyword>
<dbReference type="EMBL" id="BAABBO010000011">
    <property type="protein sequence ID" value="GAA3968530.1"/>
    <property type="molecule type" value="Genomic_DNA"/>
</dbReference>
<dbReference type="SUPFAM" id="SSF56059">
    <property type="entry name" value="Glutathione synthetase ATP-binding domain-like"/>
    <property type="match status" value="1"/>
</dbReference>
<evidence type="ECO:0000259" key="3">
    <source>
        <dbReference type="PROSITE" id="PS50975"/>
    </source>
</evidence>
<dbReference type="Pfam" id="PF08443">
    <property type="entry name" value="RimK"/>
    <property type="match status" value="1"/>
</dbReference>
<comment type="caution">
    <text evidence="4">The sequence shown here is derived from an EMBL/GenBank/DDBJ whole genome shotgun (WGS) entry which is preliminary data.</text>
</comment>
<dbReference type="Gene3D" id="3.30.470.20">
    <property type="entry name" value="ATP-grasp fold, B domain"/>
    <property type="match status" value="1"/>
</dbReference>
<organism evidence="4 5">
    <name type="scientific">Allohahella marinimesophila</name>
    <dbReference type="NCBI Taxonomy" id="1054972"/>
    <lineage>
        <taxon>Bacteria</taxon>
        <taxon>Pseudomonadati</taxon>
        <taxon>Pseudomonadota</taxon>
        <taxon>Gammaproteobacteria</taxon>
        <taxon>Oceanospirillales</taxon>
        <taxon>Hahellaceae</taxon>
        <taxon>Allohahella</taxon>
    </lineage>
</organism>
<dbReference type="Pfam" id="PF14401">
    <property type="entry name" value="RLAN"/>
    <property type="match status" value="1"/>
</dbReference>
<dbReference type="Gene3D" id="3.30.1490.20">
    <property type="entry name" value="ATP-grasp fold, A domain"/>
    <property type="match status" value="1"/>
</dbReference>
<gene>
    <name evidence="4" type="ORF">GCM10022278_27920</name>
</gene>
<dbReference type="PANTHER" id="PTHR21621">
    <property type="entry name" value="RIBOSOMAL PROTEIN S6 MODIFICATION PROTEIN"/>
    <property type="match status" value="1"/>
</dbReference>
<evidence type="ECO:0000256" key="1">
    <source>
        <dbReference type="ARBA" id="ARBA00023211"/>
    </source>
</evidence>
<protein>
    <submittedName>
        <fullName evidence="4">RimK family protein</fullName>
    </submittedName>
</protein>
<evidence type="ECO:0000256" key="2">
    <source>
        <dbReference type="PROSITE-ProRule" id="PRU00409"/>
    </source>
</evidence>